<keyword evidence="2" id="KW-0472">Membrane</keyword>
<keyword evidence="4" id="KW-1185">Reference proteome</keyword>
<keyword evidence="2" id="KW-1133">Transmembrane helix</keyword>
<feature type="non-terminal residue" evidence="3">
    <location>
        <position position="436"/>
    </location>
</feature>
<feature type="region of interest" description="Disordered" evidence="1">
    <location>
        <begin position="235"/>
        <end position="340"/>
    </location>
</feature>
<organism evidence="3 4">
    <name type="scientific">Catenaria anguillulae PL171</name>
    <dbReference type="NCBI Taxonomy" id="765915"/>
    <lineage>
        <taxon>Eukaryota</taxon>
        <taxon>Fungi</taxon>
        <taxon>Fungi incertae sedis</taxon>
        <taxon>Blastocladiomycota</taxon>
        <taxon>Blastocladiomycetes</taxon>
        <taxon>Blastocladiales</taxon>
        <taxon>Catenariaceae</taxon>
        <taxon>Catenaria</taxon>
    </lineage>
</organism>
<evidence type="ECO:0000256" key="2">
    <source>
        <dbReference type="SAM" id="Phobius"/>
    </source>
</evidence>
<sequence>MSSNQPPCPVPFDGPPTSLTGLVERFFRRCVEDLTRVNAPKQSKCSAGLRDSLARFGIQLQAAPPVTLEGCLVAQSNSVSRLEGTEQQGPRPPSNSTEPDFPLWLCPGHIRPGQVTRFPTSPDLIYVDIDGQETIFFRNASNPCANQDQLCPNRGRLGRLFDLPKSNDAQFSVYLHGCLTLGDQRRCGYLDLRLPPTSSRDRFRLDSIRQGVTCPGGKVLLDNALQLFPVSASSSSFTSSTISTTTSVTSISTTTSRPPGGTAPSSTGTITTNPGASSSSSQTQRSTTTTTRTTATRTIGPPLPVPSPPGAVVGAPENEATATIPPPPPSSSNGLEEGGTEGIAPSSIALIFLSIVAALGMSVVVANFLRQRKKRATAAARRESVMSFSSAEPPTPPTLPPPLPALQHLNLSRKSSANSDEILSGIPVPGDQRITP</sequence>
<feature type="region of interest" description="Disordered" evidence="1">
    <location>
        <begin position="79"/>
        <end position="98"/>
    </location>
</feature>
<feature type="compositionally biased region" description="Pro residues" evidence="1">
    <location>
        <begin position="393"/>
        <end position="404"/>
    </location>
</feature>
<feature type="transmembrane region" description="Helical" evidence="2">
    <location>
        <begin position="348"/>
        <end position="369"/>
    </location>
</feature>
<evidence type="ECO:0000313" key="3">
    <source>
        <dbReference type="EMBL" id="ORZ37503.1"/>
    </source>
</evidence>
<feature type="compositionally biased region" description="Polar residues" evidence="1">
    <location>
        <begin position="409"/>
        <end position="421"/>
    </location>
</feature>
<dbReference type="AlphaFoldDB" id="A0A1Y2HUY3"/>
<name>A0A1Y2HUY3_9FUNG</name>
<dbReference type="EMBL" id="MCFL01000012">
    <property type="protein sequence ID" value="ORZ37503.1"/>
    <property type="molecule type" value="Genomic_DNA"/>
</dbReference>
<evidence type="ECO:0000256" key="1">
    <source>
        <dbReference type="SAM" id="MobiDB-lite"/>
    </source>
</evidence>
<evidence type="ECO:0000313" key="4">
    <source>
        <dbReference type="Proteomes" id="UP000193411"/>
    </source>
</evidence>
<comment type="caution">
    <text evidence="3">The sequence shown here is derived from an EMBL/GenBank/DDBJ whole genome shotgun (WGS) entry which is preliminary data.</text>
</comment>
<protein>
    <submittedName>
        <fullName evidence="3">Uncharacterized protein</fullName>
    </submittedName>
</protein>
<proteinExistence type="predicted"/>
<feature type="compositionally biased region" description="Low complexity" evidence="1">
    <location>
        <begin position="235"/>
        <end position="300"/>
    </location>
</feature>
<feature type="region of interest" description="Disordered" evidence="1">
    <location>
        <begin position="381"/>
        <end position="436"/>
    </location>
</feature>
<accession>A0A1Y2HUY3</accession>
<reference evidence="3 4" key="1">
    <citation type="submission" date="2016-07" db="EMBL/GenBank/DDBJ databases">
        <title>Pervasive Adenine N6-methylation of Active Genes in Fungi.</title>
        <authorList>
            <consortium name="DOE Joint Genome Institute"/>
            <person name="Mondo S.J."/>
            <person name="Dannebaum R.O."/>
            <person name="Kuo R.C."/>
            <person name="Labutti K."/>
            <person name="Haridas S."/>
            <person name="Kuo A."/>
            <person name="Salamov A."/>
            <person name="Ahrendt S.R."/>
            <person name="Lipzen A."/>
            <person name="Sullivan W."/>
            <person name="Andreopoulos W.B."/>
            <person name="Clum A."/>
            <person name="Lindquist E."/>
            <person name="Daum C."/>
            <person name="Ramamoorthy G.K."/>
            <person name="Gryganskyi A."/>
            <person name="Culley D."/>
            <person name="Magnuson J.K."/>
            <person name="James T.Y."/>
            <person name="O'Malley M.A."/>
            <person name="Stajich J.E."/>
            <person name="Spatafora J.W."/>
            <person name="Visel A."/>
            <person name="Grigoriev I.V."/>
        </authorList>
    </citation>
    <scope>NUCLEOTIDE SEQUENCE [LARGE SCALE GENOMIC DNA]</scope>
    <source>
        <strain evidence="3 4">PL171</strain>
    </source>
</reference>
<dbReference type="Proteomes" id="UP000193411">
    <property type="component" value="Unassembled WGS sequence"/>
</dbReference>
<gene>
    <name evidence="3" type="ORF">BCR44DRAFT_49091</name>
</gene>
<keyword evidence="2" id="KW-0812">Transmembrane</keyword>